<dbReference type="OrthoDB" id="5850793at2759"/>
<dbReference type="InterPro" id="IPR001628">
    <property type="entry name" value="Znf_hrmn_rcpt"/>
</dbReference>
<keyword evidence="8" id="KW-0539">Nucleus</keyword>
<feature type="domain" description="Nuclear receptor" evidence="10">
    <location>
        <begin position="79"/>
        <end position="155"/>
    </location>
</feature>
<protein>
    <recommendedName>
        <fullName evidence="10">Nuclear receptor domain-containing protein</fullName>
    </recommendedName>
</protein>
<comment type="caution">
    <text evidence="11">The sequence shown here is derived from an EMBL/GenBank/DDBJ whole genome shotgun (WGS) entry which is preliminary data.</text>
</comment>
<dbReference type="SUPFAM" id="SSF48508">
    <property type="entry name" value="Nuclear receptor ligand-binding domain"/>
    <property type="match status" value="1"/>
</dbReference>
<dbReference type="GO" id="GO:0030154">
    <property type="term" value="P:cell differentiation"/>
    <property type="evidence" value="ECO:0007669"/>
    <property type="project" value="TreeGrafter"/>
</dbReference>
<evidence type="ECO:0000256" key="8">
    <source>
        <dbReference type="ARBA" id="ARBA00023242"/>
    </source>
</evidence>
<keyword evidence="3" id="KW-0862">Zinc</keyword>
<evidence type="ECO:0000313" key="11">
    <source>
        <dbReference type="EMBL" id="CAF1029020.1"/>
    </source>
</evidence>
<dbReference type="GO" id="GO:0008270">
    <property type="term" value="F:zinc ion binding"/>
    <property type="evidence" value="ECO:0007669"/>
    <property type="project" value="UniProtKB-KW"/>
</dbReference>
<dbReference type="GO" id="GO:0000122">
    <property type="term" value="P:negative regulation of transcription by RNA polymerase II"/>
    <property type="evidence" value="ECO:0007669"/>
    <property type="project" value="TreeGrafter"/>
</dbReference>
<dbReference type="InterPro" id="IPR050234">
    <property type="entry name" value="Nuclear_hormone_rcpt_NR1"/>
</dbReference>
<sequence length="466" mass="53728">MGIENSKPKRKSIDEHISKKKRPSFVFKSHEKKANDKDFDISREEYRKLIEAARRASLPMMIFERSLLEANLVFDRNDSMTCRVCGDKARIKFYGVLSCQSCKTFFRRYNLHPEIVRSCQYNDECEVNMLTRHTCAACRLAKCFSTGMKANLNHLLTNDRSLLTPAQWTLISNVVHAFDRFGIMSKMKYLAQNVSLTNLKTQFTQDNAFKMIGSAYMSMQSLIDCTPEFQVLCINEQKSLLQRNLHGIGCFYSNLLYRDSEIFDNSACCLSYVLAYGFNNIEQSKILVKRLDIDSTLFQLLLIIIAFSSNCFIVDFDSSNILHDSFLFGTFRLFGSQNIYVELLWKYMNYRYGYNATIIRFSKLIGHVVNMLGYIAEVYTTHSVHRTFVDEVVEETKDILDLAQVKRIACLITDNSAYSKAFRLKESIRLKTPSKRSLSLTFEFGENNGKKVFSHSVKSAATRLLS</sequence>
<accession>A0A814IZ24</accession>
<reference evidence="11" key="1">
    <citation type="submission" date="2021-02" db="EMBL/GenBank/DDBJ databases">
        <authorList>
            <person name="Nowell W R."/>
        </authorList>
    </citation>
    <scope>NUCLEOTIDE SEQUENCE</scope>
</reference>
<evidence type="ECO:0000256" key="4">
    <source>
        <dbReference type="ARBA" id="ARBA00023015"/>
    </source>
</evidence>
<organism evidence="11 12">
    <name type="scientific">Adineta ricciae</name>
    <name type="common">Rotifer</name>
    <dbReference type="NCBI Taxonomy" id="249248"/>
    <lineage>
        <taxon>Eukaryota</taxon>
        <taxon>Metazoa</taxon>
        <taxon>Spiralia</taxon>
        <taxon>Gnathifera</taxon>
        <taxon>Rotifera</taxon>
        <taxon>Eurotatoria</taxon>
        <taxon>Bdelloidea</taxon>
        <taxon>Adinetida</taxon>
        <taxon>Adinetidae</taxon>
        <taxon>Adineta</taxon>
    </lineage>
</organism>
<dbReference type="InterPro" id="IPR013088">
    <property type="entry name" value="Znf_NHR/GATA"/>
</dbReference>
<evidence type="ECO:0000256" key="7">
    <source>
        <dbReference type="ARBA" id="ARBA00023170"/>
    </source>
</evidence>
<dbReference type="SUPFAM" id="SSF57716">
    <property type="entry name" value="Glucocorticoid receptor-like (DNA-binding domain)"/>
    <property type="match status" value="1"/>
</dbReference>
<proteinExistence type="predicted"/>
<dbReference type="Gene3D" id="3.30.50.10">
    <property type="entry name" value="Erythroid Transcription Factor GATA-1, subunit A"/>
    <property type="match status" value="1"/>
</dbReference>
<evidence type="ECO:0000256" key="1">
    <source>
        <dbReference type="ARBA" id="ARBA00022723"/>
    </source>
</evidence>
<evidence type="ECO:0000256" key="2">
    <source>
        <dbReference type="ARBA" id="ARBA00022771"/>
    </source>
</evidence>
<dbReference type="PANTHER" id="PTHR24082">
    <property type="entry name" value="NUCLEAR HORMONE RECEPTOR"/>
    <property type="match status" value="1"/>
</dbReference>
<dbReference type="PRINTS" id="PR00047">
    <property type="entry name" value="STROIDFINGER"/>
</dbReference>
<feature type="region of interest" description="Disordered" evidence="9">
    <location>
        <begin position="1"/>
        <end position="21"/>
    </location>
</feature>
<dbReference type="Proteomes" id="UP000663852">
    <property type="component" value="Unassembled WGS sequence"/>
</dbReference>
<dbReference type="EMBL" id="CAJNOJ010000070">
    <property type="protein sequence ID" value="CAF1029020.1"/>
    <property type="molecule type" value="Genomic_DNA"/>
</dbReference>
<evidence type="ECO:0000256" key="5">
    <source>
        <dbReference type="ARBA" id="ARBA00023125"/>
    </source>
</evidence>
<evidence type="ECO:0000259" key="10">
    <source>
        <dbReference type="PROSITE" id="PS51030"/>
    </source>
</evidence>
<dbReference type="AlphaFoldDB" id="A0A814IZ24"/>
<gene>
    <name evidence="11" type="ORF">EDS130_LOCUS16309</name>
</gene>
<dbReference type="InterPro" id="IPR035500">
    <property type="entry name" value="NHR-like_dom_sf"/>
</dbReference>
<keyword evidence="4" id="KW-0805">Transcription regulation</keyword>
<dbReference type="GO" id="GO:0004879">
    <property type="term" value="F:nuclear receptor activity"/>
    <property type="evidence" value="ECO:0007669"/>
    <property type="project" value="TreeGrafter"/>
</dbReference>
<dbReference type="PANTHER" id="PTHR24082:SF283">
    <property type="entry name" value="NUCLEAR HORMONE RECEPTOR HR96"/>
    <property type="match status" value="1"/>
</dbReference>
<keyword evidence="7" id="KW-0675">Receptor</keyword>
<keyword evidence="6" id="KW-0804">Transcription</keyword>
<evidence type="ECO:0000313" key="12">
    <source>
        <dbReference type="Proteomes" id="UP000663852"/>
    </source>
</evidence>
<evidence type="ECO:0000256" key="3">
    <source>
        <dbReference type="ARBA" id="ARBA00022833"/>
    </source>
</evidence>
<keyword evidence="2" id="KW-0863">Zinc-finger</keyword>
<dbReference type="SMART" id="SM00399">
    <property type="entry name" value="ZnF_C4"/>
    <property type="match status" value="1"/>
</dbReference>
<name>A0A814IZ24_ADIRI</name>
<evidence type="ECO:0000256" key="9">
    <source>
        <dbReference type="SAM" id="MobiDB-lite"/>
    </source>
</evidence>
<keyword evidence="5" id="KW-0238">DNA-binding</keyword>
<dbReference type="Pfam" id="PF00105">
    <property type="entry name" value="zf-C4"/>
    <property type="match status" value="1"/>
</dbReference>
<keyword evidence="1" id="KW-0479">Metal-binding</keyword>
<dbReference type="PROSITE" id="PS51030">
    <property type="entry name" value="NUCLEAR_REC_DBD_2"/>
    <property type="match status" value="1"/>
</dbReference>
<dbReference type="GO" id="GO:0045944">
    <property type="term" value="P:positive regulation of transcription by RNA polymerase II"/>
    <property type="evidence" value="ECO:0007669"/>
    <property type="project" value="TreeGrafter"/>
</dbReference>
<dbReference type="GO" id="GO:0000978">
    <property type="term" value="F:RNA polymerase II cis-regulatory region sequence-specific DNA binding"/>
    <property type="evidence" value="ECO:0007669"/>
    <property type="project" value="TreeGrafter"/>
</dbReference>
<evidence type="ECO:0000256" key="6">
    <source>
        <dbReference type="ARBA" id="ARBA00023163"/>
    </source>
</evidence>